<dbReference type="Proteomes" id="UP001515480">
    <property type="component" value="Unassembled WGS sequence"/>
</dbReference>
<name>A0AB34JE50_PRYPA</name>
<keyword evidence="4" id="KW-1003">Cell membrane</keyword>
<dbReference type="InterPro" id="IPR006990">
    <property type="entry name" value="Tweety"/>
</dbReference>
<evidence type="ECO:0000256" key="3">
    <source>
        <dbReference type="ARBA" id="ARBA00022448"/>
    </source>
</evidence>
<evidence type="ECO:0000313" key="15">
    <source>
        <dbReference type="EMBL" id="KAL1519022.1"/>
    </source>
</evidence>
<dbReference type="Pfam" id="PF04906">
    <property type="entry name" value="Tweety"/>
    <property type="match status" value="1"/>
</dbReference>
<evidence type="ECO:0000256" key="10">
    <source>
        <dbReference type="ARBA" id="ARBA00023180"/>
    </source>
</evidence>
<evidence type="ECO:0000256" key="1">
    <source>
        <dbReference type="ARBA" id="ARBA00004651"/>
    </source>
</evidence>
<feature type="transmembrane region" description="Helical" evidence="14">
    <location>
        <begin position="199"/>
        <end position="221"/>
    </location>
</feature>
<evidence type="ECO:0000256" key="12">
    <source>
        <dbReference type="ARBA" id="ARBA00023303"/>
    </source>
</evidence>
<proteinExistence type="inferred from homology"/>
<comment type="subcellular location">
    <subcellularLocation>
        <location evidence="1">Cell membrane</location>
        <topology evidence="1">Multi-pass membrane protein</topology>
    </subcellularLocation>
</comment>
<keyword evidence="16" id="KW-1185">Reference proteome</keyword>
<dbReference type="AlphaFoldDB" id="A0AB34JE50"/>
<keyword evidence="10" id="KW-0325">Glycoprotein</keyword>
<keyword evidence="9" id="KW-0869">Chloride channel</keyword>
<keyword evidence="3" id="KW-0813">Transport</keyword>
<gene>
    <name evidence="15" type="ORF">AB1Y20_003290</name>
</gene>
<feature type="transmembrane region" description="Helical" evidence="14">
    <location>
        <begin position="35"/>
        <end position="64"/>
    </location>
</feature>
<evidence type="ECO:0000256" key="4">
    <source>
        <dbReference type="ARBA" id="ARBA00022475"/>
    </source>
</evidence>
<dbReference type="PANTHER" id="PTHR12424:SF8">
    <property type="entry name" value="PROTEIN TWEETY"/>
    <property type="match status" value="1"/>
</dbReference>
<comment type="caution">
    <text evidence="15">The sequence shown here is derived from an EMBL/GenBank/DDBJ whole genome shotgun (WGS) entry which is preliminary data.</text>
</comment>
<accession>A0AB34JE50</accession>
<dbReference type="GO" id="GO:0034707">
    <property type="term" value="C:chloride channel complex"/>
    <property type="evidence" value="ECO:0007669"/>
    <property type="project" value="UniProtKB-KW"/>
</dbReference>
<reference evidence="15 16" key="1">
    <citation type="journal article" date="2024" name="Science">
        <title>Giant polyketide synthase enzymes in the biosynthesis of giant marine polyether toxins.</title>
        <authorList>
            <person name="Fallon T.R."/>
            <person name="Shende V.V."/>
            <person name="Wierzbicki I.H."/>
            <person name="Pendleton A.L."/>
            <person name="Watervoot N.F."/>
            <person name="Auber R.P."/>
            <person name="Gonzalez D.J."/>
            <person name="Wisecaver J.H."/>
            <person name="Moore B.S."/>
        </authorList>
    </citation>
    <scope>NUCLEOTIDE SEQUENCE [LARGE SCALE GENOMIC DNA]</scope>
    <source>
        <strain evidence="15 16">12B1</strain>
    </source>
</reference>
<feature type="compositionally biased region" description="Basic and acidic residues" evidence="13">
    <location>
        <begin position="458"/>
        <end position="468"/>
    </location>
</feature>
<feature type="transmembrane region" description="Helical" evidence="14">
    <location>
        <begin position="228"/>
        <end position="247"/>
    </location>
</feature>
<feature type="region of interest" description="Disordered" evidence="13">
    <location>
        <begin position="446"/>
        <end position="506"/>
    </location>
</feature>
<evidence type="ECO:0000256" key="2">
    <source>
        <dbReference type="ARBA" id="ARBA00009849"/>
    </source>
</evidence>
<organism evidence="15 16">
    <name type="scientific">Prymnesium parvum</name>
    <name type="common">Toxic golden alga</name>
    <dbReference type="NCBI Taxonomy" id="97485"/>
    <lineage>
        <taxon>Eukaryota</taxon>
        <taxon>Haptista</taxon>
        <taxon>Haptophyta</taxon>
        <taxon>Prymnesiophyceae</taxon>
        <taxon>Prymnesiales</taxon>
        <taxon>Prymnesiaceae</taxon>
        <taxon>Prymnesium</taxon>
    </lineage>
</organism>
<evidence type="ECO:0000256" key="11">
    <source>
        <dbReference type="ARBA" id="ARBA00023214"/>
    </source>
</evidence>
<evidence type="ECO:0000313" key="16">
    <source>
        <dbReference type="Proteomes" id="UP001515480"/>
    </source>
</evidence>
<dbReference type="PANTHER" id="PTHR12424">
    <property type="entry name" value="TWEETY-RELATED"/>
    <property type="match status" value="1"/>
</dbReference>
<keyword evidence="12" id="KW-0407">Ion channel</keyword>
<comment type="similarity">
    <text evidence="2">Belongs to the tweety family.</text>
</comment>
<keyword evidence="5 14" id="KW-0812">Transmembrane</keyword>
<sequence>MFPSLETLHSFPHISMSLQSIPSVFNLTVAYLQSLMFIVAVLLAIGFFTLVLLALFLCMVISFVPPVIQPRTSFRLVVTVLSCLVFALSSPVVAASEQCSRGVHALVVGIQHLSLLIQTVLAQEPQLLDAATQLNETASAAAACMQCHHMPNSTACRALEMAHGTPLAVFAFTSTLESGRQEADHMSELVHLTTRWHSWAASVPLFALGCISMAVVCGAIYGKRNLLVLAQFAAVVIWWMMCAVISVEVAMSVGLADFCLTPRETVLHVLLTVAGVDAPPSAFWSYNLTAHYLTNCSVPNPLAAPLQQIEHTCAGLPAASVAPACADRLDAVADVARSLRSLVAVQLDPLGRAAECGGNGTVASLFEQGIEVGVCEDVVAGFVGTFLHQLIGGLLLLLLSLLLPGLWHSHQLLPLTCRLASWPRWSYVSRPIRQLHEWQRLTPLSAPLEPSYDADQGPDERQRAESERPLQAQLEHASPSRFSEELATHSAVHGESVHESASSDGL</sequence>
<evidence type="ECO:0000256" key="9">
    <source>
        <dbReference type="ARBA" id="ARBA00023173"/>
    </source>
</evidence>
<dbReference type="GO" id="GO:0072320">
    <property type="term" value="F:volume-sensitive chloride channel activity"/>
    <property type="evidence" value="ECO:0007669"/>
    <property type="project" value="TreeGrafter"/>
</dbReference>
<keyword evidence="7" id="KW-0406">Ion transport</keyword>
<evidence type="ECO:0000256" key="7">
    <source>
        <dbReference type="ARBA" id="ARBA00023065"/>
    </source>
</evidence>
<dbReference type="GO" id="GO:0005886">
    <property type="term" value="C:plasma membrane"/>
    <property type="evidence" value="ECO:0007669"/>
    <property type="project" value="UniProtKB-SubCell"/>
</dbReference>
<evidence type="ECO:0000256" key="14">
    <source>
        <dbReference type="SAM" id="Phobius"/>
    </source>
</evidence>
<keyword evidence="8 14" id="KW-0472">Membrane</keyword>
<keyword evidence="11" id="KW-0868">Chloride</keyword>
<evidence type="ECO:0000256" key="6">
    <source>
        <dbReference type="ARBA" id="ARBA00022989"/>
    </source>
</evidence>
<keyword evidence="6 14" id="KW-1133">Transmembrane helix</keyword>
<feature type="transmembrane region" description="Helical" evidence="14">
    <location>
        <begin position="76"/>
        <end position="94"/>
    </location>
</feature>
<evidence type="ECO:0000256" key="5">
    <source>
        <dbReference type="ARBA" id="ARBA00022692"/>
    </source>
</evidence>
<evidence type="ECO:0000256" key="13">
    <source>
        <dbReference type="SAM" id="MobiDB-lite"/>
    </source>
</evidence>
<dbReference type="EMBL" id="JBGBPQ010000010">
    <property type="protein sequence ID" value="KAL1519022.1"/>
    <property type="molecule type" value="Genomic_DNA"/>
</dbReference>
<protein>
    <submittedName>
        <fullName evidence="15">Uncharacterized protein</fullName>
    </submittedName>
</protein>
<evidence type="ECO:0000256" key="8">
    <source>
        <dbReference type="ARBA" id="ARBA00023136"/>
    </source>
</evidence>
<dbReference type="GO" id="GO:0005229">
    <property type="term" value="F:intracellularly calcium-gated chloride channel activity"/>
    <property type="evidence" value="ECO:0007669"/>
    <property type="project" value="TreeGrafter"/>
</dbReference>